<name>A0A5C4T861_9BACL</name>
<keyword evidence="1" id="KW-0812">Transmembrane</keyword>
<organism evidence="2 3">
    <name type="scientific">Paenibacillus hemerocallicola</name>
    <dbReference type="NCBI Taxonomy" id="1172614"/>
    <lineage>
        <taxon>Bacteria</taxon>
        <taxon>Bacillati</taxon>
        <taxon>Bacillota</taxon>
        <taxon>Bacilli</taxon>
        <taxon>Bacillales</taxon>
        <taxon>Paenibacillaceae</taxon>
        <taxon>Paenibacillus</taxon>
    </lineage>
</organism>
<sequence>MKVKIGNDAAQRLVKLLMIALIGLCFLTLQEEIKVASGEELMIVDENADFSKLFYKTNMSITSSTPDRFGGDGSRFYKSASGEAYFIYKVPNENTQAMTGFRMESWYQYYNTSQIPGDMQFETSADNETYTPFAGFVKTIDTSVTPVNGWSNYDWEASVLPAGTKYLKIVFGDTSNHPSSWAIQIGRTTIDLEAVVLQALQNKIAEAETALNNAAIGTAPGMVPQSAADALETAIAVADAAASDPNSTAGELETAYLDLVQALEAFEAARVYALNWPGGAAISAADKGLTHIAVTWPHVEEWNETQGVTYHVYKNGQEAATVTSNVYAFQSLKPQMPYQFSVIARAGGHDSVILGPTTLATDNVPAVPAPDFNLIDADDFADEDYISPEVWVKDPRGIPYYFYHFHTVANAVRMDEPNRGYIDIVVHRSPEKNKPYNARVQENHLWFAYFYTRQAPWNIYYGMPEVKMRLEAVLEHLLYLQGSGGAFSVDGWGQSSLAGTSFAVQYMGQTIRLLNEAKAADPAFPSIDGELYDRFVESYRKALVLVMNDNGFWNHGKQFTNQYTLVWSSAAAYLKYYPDAAIEQKMRERFAASESAFISPAGFYYEANAFDMGYNLGVHVQNMLTDYYYFKDTDLEEDMIETESKFIDWLTYNLVLQPDGSFFASNSAPSSRSGSIHIQRKDIPLAEKLPSARAFVKTQEEVAAEIAAAKADIATGTLANIPALALNGENSYNPFALYNRIMYRYYPTEAERAAAIANLPYMSSDRFNHQRIDSASRSGLEFTYVRRPDYYAAFNAGERTANTQAFGLGLLWHPTGGIMLSSQSESSTATSTRGLSWGTKPTSGVRVYESGNVEPTYQIAGQPLQPTAGHGDLAQGDLQIQYNLGTEGTKTVAFAEDGLSVAVSHQSEFTEYIPLMIGAEDSVSVNDGIVTIVRGDAIMEIAFDEQAAVNLAPKNFYMFDYRLHMLALKKSGELSYTITMSTVE</sequence>
<keyword evidence="1" id="KW-1133">Transmembrane helix</keyword>
<dbReference type="Proteomes" id="UP000307943">
    <property type="component" value="Unassembled WGS sequence"/>
</dbReference>
<comment type="caution">
    <text evidence="2">The sequence shown here is derived from an EMBL/GenBank/DDBJ whole genome shotgun (WGS) entry which is preliminary data.</text>
</comment>
<feature type="transmembrane region" description="Helical" evidence="1">
    <location>
        <begin position="12"/>
        <end position="29"/>
    </location>
</feature>
<reference evidence="2 3" key="1">
    <citation type="submission" date="2019-05" db="EMBL/GenBank/DDBJ databases">
        <title>We sequenced the genome of Paenibacillus hemerocallicola KCTC 33185 for further insight into its adaptation and study the phylogeny of Paenibacillus.</title>
        <authorList>
            <person name="Narsing Rao M.P."/>
        </authorList>
    </citation>
    <scope>NUCLEOTIDE SEQUENCE [LARGE SCALE GENOMIC DNA]</scope>
    <source>
        <strain evidence="2 3">KCTC 33185</strain>
    </source>
</reference>
<dbReference type="InterPro" id="IPR036116">
    <property type="entry name" value="FN3_sf"/>
</dbReference>
<dbReference type="OrthoDB" id="3495297at2"/>
<keyword evidence="1" id="KW-0472">Membrane</keyword>
<dbReference type="Gene3D" id="1.20.1270.90">
    <property type="entry name" value="AF1782-like"/>
    <property type="match status" value="1"/>
</dbReference>
<dbReference type="InterPro" id="IPR003961">
    <property type="entry name" value="FN3_dom"/>
</dbReference>
<dbReference type="InterPro" id="IPR013783">
    <property type="entry name" value="Ig-like_fold"/>
</dbReference>
<evidence type="ECO:0000313" key="2">
    <source>
        <dbReference type="EMBL" id="TNJ64509.1"/>
    </source>
</evidence>
<proteinExistence type="predicted"/>
<protein>
    <submittedName>
        <fullName evidence="2">Fibronectin type III domain-containing protein</fullName>
    </submittedName>
</protein>
<gene>
    <name evidence="2" type="ORF">FE784_19715</name>
</gene>
<accession>A0A5C4T861</accession>
<evidence type="ECO:0000256" key="1">
    <source>
        <dbReference type="SAM" id="Phobius"/>
    </source>
</evidence>
<evidence type="ECO:0000313" key="3">
    <source>
        <dbReference type="Proteomes" id="UP000307943"/>
    </source>
</evidence>
<dbReference type="CDD" id="cd00063">
    <property type="entry name" value="FN3"/>
    <property type="match status" value="1"/>
</dbReference>
<keyword evidence="3" id="KW-1185">Reference proteome</keyword>
<dbReference type="Gene3D" id="2.60.40.10">
    <property type="entry name" value="Immunoglobulins"/>
    <property type="match status" value="1"/>
</dbReference>
<dbReference type="EMBL" id="VDCQ01000028">
    <property type="protein sequence ID" value="TNJ64509.1"/>
    <property type="molecule type" value="Genomic_DNA"/>
</dbReference>
<dbReference type="RefSeq" id="WP_139603946.1">
    <property type="nucleotide sequence ID" value="NZ_VDCQ01000028.1"/>
</dbReference>
<dbReference type="SUPFAM" id="SSF49265">
    <property type="entry name" value="Fibronectin type III"/>
    <property type="match status" value="1"/>
</dbReference>
<dbReference type="AlphaFoldDB" id="A0A5C4T861"/>